<dbReference type="CDD" id="cd15904">
    <property type="entry name" value="TSPO_MBR"/>
    <property type="match status" value="1"/>
</dbReference>
<dbReference type="InterPro" id="IPR004307">
    <property type="entry name" value="TspO_MBR"/>
</dbReference>
<comment type="caution">
    <text evidence="7">The sequence shown here is derived from an EMBL/GenBank/DDBJ whole genome shotgun (WGS) entry which is preliminary data.</text>
</comment>
<accession>A0A1V6QNI8</accession>
<gene>
    <name evidence="7" type="ORF">PENANT_c001G06040</name>
</gene>
<dbReference type="EMBL" id="MDYN01000001">
    <property type="protein sequence ID" value="OQD90755.1"/>
    <property type="molecule type" value="Genomic_DNA"/>
</dbReference>
<feature type="transmembrane region" description="Helical" evidence="6">
    <location>
        <begin position="12"/>
        <end position="32"/>
    </location>
</feature>
<dbReference type="GO" id="GO:0005741">
    <property type="term" value="C:mitochondrial outer membrane"/>
    <property type="evidence" value="ECO:0007669"/>
    <property type="project" value="TreeGrafter"/>
</dbReference>
<dbReference type="Pfam" id="PF03073">
    <property type="entry name" value="TspO_MBR"/>
    <property type="match status" value="1"/>
</dbReference>
<dbReference type="STRING" id="416450.A0A1V6QNI8"/>
<evidence type="ECO:0000256" key="2">
    <source>
        <dbReference type="ARBA" id="ARBA00007524"/>
    </source>
</evidence>
<evidence type="ECO:0000256" key="6">
    <source>
        <dbReference type="SAM" id="Phobius"/>
    </source>
</evidence>
<keyword evidence="8" id="KW-1185">Reference proteome</keyword>
<name>A0A1V6QNI8_9EURO</name>
<feature type="transmembrane region" description="Helical" evidence="6">
    <location>
        <begin position="170"/>
        <end position="190"/>
    </location>
</feature>
<evidence type="ECO:0000313" key="7">
    <source>
        <dbReference type="EMBL" id="OQD90755.1"/>
    </source>
</evidence>
<protein>
    <recommendedName>
        <fullName evidence="9">TspO/MBR-related protein</fullName>
    </recommendedName>
</protein>
<evidence type="ECO:0000256" key="3">
    <source>
        <dbReference type="ARBA" id="ARBA00022692"/>
    </source>
</evidence>
<sequence length="199" mass="21634">MPWSIALPQAIFASPLLAVTTPIVGGTAVALLTNRVTTNDNHQKTPSLTSTGKQNRATYNQLKQPPYSPPGWLFAPAWTLLYGLMGYASHHATTTASQSLSLAVRDANSSAQTLYTTQLALNFLWMPLFFRLGRPAVALGDLALLAGNVGALMVNWWSADRTAFWCLVPYAAWLGYAAYLNTGCGMLNGWTLPQKERSE</sequence>
<comment type="subcellular location">
    <subcellularLocation>
        <location evidence="1">Membrane</location>
        <topology evidence="1">Multi-pass membrane protein</topology>
    </subcellularLocation>
</comment>
<dbReference type="GO" id="GO:0033013">
    <property type="term" value="P:tetrapyrrole metabolic process"/>
    <property type="evidence" value="ECO:0007669"/>
    <property type="project" value="UniProtKB-ARBA"/>
</dbReference>
<dbReference type="PANTHER" id="PTHR10057">
    <property type="entry name" value="PERIPHERAL-TYPE BENZODIAZEPINE RECEPTOR"/>
    <property type="match status" value="1"/>
</dbReference>
<evidence type="ECO:0008006" key="9">
    <source>
        <dbReference type="Google" id="ProtNLM"/>
    </source>
</evidence>
<evidence type="ECO:0000313" key="8">
    <source>
        <dbReference type="Proteomes" id="UP000191672"/>
    </source>
</evidence>
<dbReference type="OrthoDB" id="8841220at2759"/>
<dbReference type="PANTHER" id="PTHR10057:SF0">
    <property type="entry name" value="TRANSLOCATOR PROTEIN"/>
    <property type="match status" value="1"/>
</dbReference>
<evidence type="ECO:0000256" key="5">
    <source>
        <dbReference type="ARBA" id="ARBA00023136"/>
    </source>
</evidence>
<proteinExistence type="inferred from homology"/>
<evidence type="ECO:0000256" key="1">
    <source>
        <dbReference type="ARBA" id="ARBA00004141"/>
    </source>
</evidence>
<dbReference type="FunFam" id="1.20.1260.100:FF:000001">
    <property type="entry name" value="translocator protein 2"/>
    <property type="match status" value="1"/>
</dbReference>
<dbReference type="InterPro" id="IPR038330">
    <property type="entry name" value="TspO/MBR-related_sf"/>
</dbReference>
<reference evidence="8" key="1">
    <citation type="journal article" date="2017" name="Nat. Microbiol.">
        <title>Global analysis of biosynthetic gene clusters reveals vast potential of secondary metabolite production in Penicillium species.</title>
        <authorList>
            <person name="Nielsen J.C."/>
            <person name="Grijseels S."/>
            <person name="Prigent S."/>
            <person name="Ji B."/>
            <person name="Dainat J."/>
            <person name="Nielsen K.F."/>
            <person name="Frisvad J.C."/>
            <person name="Workman M."/>
            <person name="Nielsen J."/>
        </authorList>
    </citation>
    <scope>NUCLEOTIDE SEQUENCE [LARGE SCALE GENOMIC DNA]</scope>
    <source>
        <strain evidence="8">IBT 31811</strain>
    </source>
</reference>
<keyword evidence="4 6" id="KW-1133">Transmembrane helix</keyword>
<comment type="similarity">
    <text evidence="2">Belongs to the TspO/BZRP family.</text>
</comment>
<dbReference type="Proteomes" id="UP000191672">
    <property type="component" value="Unassembled WGS sequence"/>
</dbReference>
<organism evidence="7 8">
    <name type="scientific">Penicillium antarcticum</name>
    <dbReference type="NCBI Taxonomy" id="416450"/>
    <lineage>
        <taxon>Eukaryota</taxon>
        <taxon>Fungi</taxon>
        <taxon>Dikarya</taxon>
        <taxon>Ascomycota</taxon>
        <taxon>Pezizomycotina</taxon>
        <taxon>Eurotiomycetes</taxon>
        <taxon>Eurotiomycetidae</taxon>
        <taxon>Eurotiales</taxon>
        <taxon>Aspergillaceae</taxon>
        <taxon>Penicillium</taxon>
    </lineage>
</organism>
<dbReference type="AlphaFoldDB" id="A0A1V6QNI8"/>
<dbReference type="Gene3D" id="1.20.1260.100">
    <property type="entry name" value="TspO/MBR protein"/>
    <property type="match status" value="1"/>
</dbReference>
<feature type="transmembrane region" description="Helical" evidence="6">
    <location>
        <begin position="136"/>
        <end position="158"/>
    </location>
</feature>
<keyword evidence="3 6" id="KW-0812">Transmembrane</keyword>
<evidence type="ECO:0000256" key="4">
    <source>
        <dbReference type="ARBA" id="ARBA00022989"/>
    </source>
</evidence>
<keyword evidence="5 6" id="KW-0472">Membrane</keyword>